<comment type="caution">
    <text evidence="1">The sequence shown here is derived from an EMBL/GenBank/DDBJ whole genome shotgun (WGS) entry which is preliminary data.</text>
</comment>
<dbReference type="Proteomes" id="UP001218218">
    <property type="component" value="Unassembled WGS sequence"/>
</dbReference>
<evidence type="ECO:0000313" key="2">
    <source>
        <dbReference type="Proteomes" id="UP001218218"/>
    </source>
</evidence>
<proteinExistence type="predicted"/>
<gene>
    <name evidence="1" type="ORF">DFH08DRAFT_946984</name>
</gene>
<organism evidence="1 2">
    <name type="scientific">Mycena albidolilacea</name>
    <dbReference type="NCBI Taxonomy" id="1033008"/>
    <lineage>
        <taxon>Eukaryota</taxon>
        <taxon>Fungi</taxon>
        <taxon>Dikarya</taxon>
        <taxon>Basidiomycota</taxon>
        <taxon>Agaricomycotina</taxon>
        <taxon>Agaricomycetes</taxon>
        <taxon>Agaricomycetidae</taxon>
        <taxon>Agaricales</taxon>
        <taxon>Marasmiineae</taxon>
        <taxon>Mycenaceae</taxon>
        <taxon>Mycena</taxon>
    </lineage>
</organism>
<protein>
    <submittedName>
        <fullName evidence="1">Uncharacterized protein</fullName>
    </submittedName>
</protein>
<name>A0AAD7ATY8_9AGAR</name>
<reference evidence="1" key="1">
    <citation type="submission" date="2023-03" db="EMBL/GenBank/DDBJ databases">
        <title>Massive genome expansion in bonnet fungi (Mycena s.s.) driven by repeated elements and novel gene families across ecological guilds.</title>
        <authorList>
            <consortium name="Lawrence Berkeley National Laboratory"/>
            <person name="Harder C.B."/>
            <person name="Miyauchi S."/>
            <person name="Viragh M."/>
            <person name="Kuo A."/>
            <person name="Thoen E."/>
            <person name="Andreopoulos B."/>
            <person name="Lu D."/>
            <person name="Skrede I."/>
            <person name="Drula E."/>
            <person name="Henrissat B."/>
            <person name="Morin E."/>
            <person name="Kohler A."/>
            <person name="Barry K."/>
            <person name="LaButti K."/>
            <person name="Morin E."/>
            <person name="Salamov A."/>
            <person name="Lipzen A."/>
            <person name="Mereny Z."/>
            <person name="Hegedus B."/>
            <person name="Baldrian P."/>
            <person name="Stursova M."/>
            <person name="Weitz H."/>
            <person name="Taylor A."/>
            <person name="Grigoriev I.V."/>
            <person name="Nagy L.G."/>
            <person name="Martin F."/>
            <person name="Kauserud H."/>
        </authorList>
    </citation>
    <scope>NUCLEOTIDE SEQUENCE</scope>
    <source>
        <strain evidence="1">CBHHK002</strain>
    </source>
</reference>
<dbReference type="AlphaFoldDB" id="A0AAD7ATY8"/>
<keyword evidence="2" id="KW-1185">Reference proteome</keyword>
<evidence type="ECO:0000313" key="1">
    <source>
        <dbReference type="EMBL" id="KAJ7368023.1"/>
    </source>
</evidence>
<accession>A0AAD7ATY8</accession>
<sequence length="360" mass="39933">MSPPPMYYSIAPPAESLPPPLFDSVSKANYGGMASSKPSPGPSKETVLLPPNCVSTVVPMSPQNTAPVNPGPECPCWSAWGTGQFTFDYLFTLITSSMSSESFKQQYPDHYMDVVFKLYVMIECIGEMPDGSPSPSIFQGFYHLKRLFPNGLVAAQDFRGEVGATLLLRVFALGVTVANQAINEQRNLNLDWELVCGIRESDVVTLELTALCALEADVFDLAYNRSVYLNWLGHLGYYAEFCHSRSAQLYLRTTADVIAFVHAQAFSLPRSKQRNHVHPIDLQTVEHLAFRLCWETGLAPTIRFNSESPSRARRTSRILRPTASDVLEAVAEEYTHRLYYPLSPPPSSCCYSGDSAIARL</sequence>
<dbReference type="EMBL" id="JARIHO010000001">
    <property type="protein sequence ID" value="KAJ7368023.1"/>
    <property type="molecule type" value="Genomic_DNA"/>
</dbReference>